<evidence type="ECO:0000313" key="2">
    <source>
        <dbReference type="Proteomes" id="UP001249394"/>
    </source>
</evidence>
<gene>
    <name evidence="1" type="ORF">RI060_17170</name>
</gene>
<dbReference type="EMBL" id="CP134213">
    <property type="protein sequence ID" value="WND18969.1"/>
    <property type="molecule type" value="Genomic_DNA"/>
</dbReference>
<dbReference type="Proteomes" id="UP001249394">
    <property type="component" value="Chromosome"/>
</dbReference>
<reference evidence="1 2" key="1">
    <citation type="submission" date="2023-09" db="EMBL/GenBank/DDBJ databases">
        <title>The genome sequence of Streptomyces anthocyanicus.</title>
        <authorList>
            <person name="Mo P."/>
        </authorList>
    </citation>
    <scope>NUCLEOTIDE SEQUENCE [LARGE SCALE GENOMIC DNA]</scope>
    <source>
        <strain evidence="1 2">JCM 4387</strain>
    </source>
</reference>
<evidence type="ECO:0000313" key="1">
    <source>
        <dbReference type="EMBL" id="WND18969.1"/>
    </source>
</evidence>
<sequence length="228" mass="24023">MSTNNMQASGIPTVLDGSAIPPLWFVAPEGFHALPVDADPDVRISAAAEFARELFPEGDAHLWESAAPFYAGLTEVFADSGLAYSAMGVFGDDNGGVVHFSFTVGAIESPYATAEEAARSIAQSLGRDPGNDSRRITLPCGPAVSNISVREVTVGAELTSTGEEAKLLTGQIQVFLPFPAAPFIAVFTLDTAAMEYWGEICDMTASVLETVSFGTPSDESNDRTPDHT</sequence>
<keyword evidence="2" id="KW-1185">Reference proteome</keyword>
<name>A0ABY9U7X2_STRVL</name>
<protein>
    <submittedName>
        <fullName evidence="1">Uncharacterized protein</fullName>
    </submittedName>
</protein>
<accession>A0ABY9U7X2</accession>
<proteinExistence type="predicted"/>
<organism evidence="1 2">
    <name type="scientific">Streptomyces violaceus</name>
    <name type="common">Streptomyces venezuelae</name>
    <dbReference type="NCBI Taxonomy" id="1936"/>
    <lineage>
        <taxon>Bacteria</taxon>
        <taxon>Bacillati</taxon>
        <taxon>Actinomycetota</taxon>
        <taxon>Actinomycetes</taxon>
        <taxon>Kitasatosporales</taxon>
        <taxon>Streptomycetaceae</taxon>
        <taxon>Streptomyces</taxon>
    </lineage>
</organism>